<dbReference type="SUPFAM" id="SSF109854">
    <property type="entry name" value="DinB/YfiT-like putative metalloenzymes"/>
    <property type="match status" value="1"/>
</dbReference>
<dbReference type="EMBL" id="JAOZEV010000001">
    <property type="protein sequence ID" value="MCV9931136.1"/>
    <property type="molecule type" value="Genomic_DNA"/>
</dbReference>
<comment type="caution">
    <text evidence="2">The sequence shown here is derived from an EMBL/GenBank/DDBJ whole genome shotgun (WGS) entry which is preliminary data.</text>
</comment>
<evidence type="ECO:0000259" key="1">
    <source>
        <dbReference type="Pfam" id="PF12867"/>
    </source>
</evidence>
<accession>A0A9X3C0P1</accession>
<dbReference type="Pfam" id="PF12867">
    <property type="entry name" value="DinB_2"/>
    <property type="match status" value="1"/>
</dbReference>
<dbReference type="RefSeq" id="WP_264285510.1">
    <property type="nucleotide sequence ID" value="NZ_JAOZEV010000001.1"/>
</dbReference>
<dbReference type="Gene3D" id="1.20.120.450">
    <property type="entry name" value="dinb family like domain"/>
    <property type="match status" value="1"/>
</dbReference>
<dbReference type="Proteomes" id="UP001151133">
    <property type="component" value="Unassembled WGS sequence"/>
</dbReference>
<name>A0A9X3C0P1_9FLAO</name>
<evidence type="ECO:0000313" key="2">
    <source>
        <dbReference type="EMBL" id="MCV9931136.1"/>
    </source>
</evidence>
<evidence type="ECO:0000313" key="3">
    <source>
        <dbReference type="Proteomes" id="UP001151133"/>
    </source>
</evidence>
<dbReference type="InterPro" id="IPR034660">
    <property type="entry name" value="DinB/YfiT-like"/>
</dbReference>
<dbReference type="InterPro" id="IPR024775">
    <property type="entry name" value="DinB-like"/>
</dbReference>
<gene>
    <name evidence="2" type="ORF">OIU80_02475</name>
</gene>
<proteinExistence type="predicted"/>
<reference evidence="2" key="1">
    <citation type="submission" date="2022-10" db="EMBL/GenBank/DDBJ databases">
        <title>Two novel species of Flavobacterium.</title>
        <authorList>
            <person name="Liu Q."/>
            <person name="Xin Y.-H."/>
        </authorList>
    </citation>
    <scope>NUCLEOTIDE SEQUENCE</scope>
    <source>
        <strain evidence="2">LS1R47</strain>
    </source>
</reference>
<dbReference type="AlphaFoldDB" id="A0A9X3C0P1"/>
<sequence>MVKSDIKPMPEYFDRYINLVEDIELEEAFEKSIVQLQLLDISAFIELKGKTYQEGKWTVNEIIQHITDIERLLCSGTLRFARDEKDFVISFDEDEMARKSKANSKAIKEIIDELIAVRQSTAALFKSFDAEDLLKTGINWKHRMSVLAMGFNIIGHQIHHLNFIDKKYLPLIG</sequence>
<keyword evidence="3" id="KW-1185">Reference proteome</keyword>
<organism evidence="2 3">
    <name type="scientific">Flavobacterium frigoritolerans</name>
    <dbReference type="NCBI Taxonomy" id="2987686"/>
    <lineage>
        <taxon>Bacteria</taxon>
        <taxon>Pseudomonadati</taxon>
        <taxon>Bacteroidota</taxon>
        <taxon>Flavobacteriia</taxon>
        <taxon>Flavobacteriales</taxon>
        <taxon>Flavobacteriaceae</taxon>
        <taxon>Flavobacterium</taxon>
    </lineage>
</organism>
<protein>
    <submittedName>
        <fullName evidence="2">DinB family protein</fullName>
    </submittedName>
</protein>
<feature type="domain" description="DinB-like" evidence="1">
    <location>
        <begin position="18"/>
        <end position="164"/>
    </location>
</feature>